<accession>A0ACB9E818</accession>
<evidence type="ECO:0000313" key="2">
    <source>
        <dbReference type="Proteomes" id="UP001056120"/>
    </source>
</evidence>
<organism evidence="1 2">
    <name type="scientific">Smallanthus sonchifolius</name>
    <dbReference type="NCBI Taxonomy" id="185202"/>
    <lineage>
        <taxon>Eukaryota</taxon>
        <taxon>Viridiplantae</taxon>
        <taxon>Streptophyta</taxon>
        <taxon>Embryophyta</taxon>
        <taxon>Tracheophyta</taxon>
        <taxon>Spermatophyta</taxon>
        <taxon>Magnoliopsida</taxon>
        <taxon>eudicotyledons</taxon>
        <taxon>Gunneridae</taxon>
        <taxon>Pentapetalae</taxon>
        <taxon>asterids</taxon>
        <taxon>campanulids</taxon>
        <taxon>Asterales</taxon>
        <taxon>Asteraceae</taxon>
        <taxon>Asteroideae</taxon>
        <taxon>Heliantheae alliance</taxon>
        <taxon>Millerieae</taxon>
        <taxon>Smallanthus</taxon>
    </lineage>
</organism>
<comment type="caution">
    <text evidence="1">The sequence shown here is derived from an EMBL/GenBank/DDBJ whole genome shotgun (WGS) entry which is preliminary data.</text>
</comment>
<reference evidence="1 2" key="2">
    <citation type="journal article" date="2022" name="Mol. Ecol. Resour.">
        <title>The genomes of chicory, endive, great burdock and yacon provide insights into Asteraceae paleo-polyploidization history and plant inulin production.</title>
        <authorList>
            <person name="Fan W."/>
            <person name="Wang S."/>
            <person name="Wang H."/>
            <person name="Wang A."/>
            <person name="Jiang F."/>
            <person name="Liu H."/>
            <person name="Zhao H."/>
            <person name="Xu D."/>
            <person name="Zhang Y."/>
        </authorList>
    </citation>
    <scope>NUCLEOTIDE SEQUENCE [LARGE SCALE GENOMIC DNA]</scope>
    <source>
        <strain evidence="2">cv. Yunnan</strain>
        <tissue evidence="1">Leaves</tissue>
    </source>
</reference>
<gene>
    <name evidence="1" type="ORF">L1987_54893</name>
</gene>
<evidence type="ECO:0000313" key="1">
    <source>
        <dbReference type="EMBL" id="KAI3755099.1"/>
    </source>
</evidence>
<proteinExistence type="predicted"/>
<sequence>MVGIDVVSLDLKSNWGLENIKGEVKRIKGPRFLSLIPPCSQYEMGAEATSRQCCGSSNEANALLKWKATLHSQNSNTHLPSWTHDLNLNFSSQKPVSPCNWYGVSCNENSSIIRLNLSSSGLNGTLDHFSFSSFPNLAYLDLTINNFSGIIPSEISQLSKLVFLDLSSNQLTGIIPQEIGQLRNLATLYLAQNQLNGSIPQSICQLTFLSGLGLDKNNLHGLIPTCLGQLSYLNNVYLNRNNISGSIPHELGNLYHLEVLYMNSNYLTGSIPETLVNLKNLSVLSLYENKLNGSIPREIGNMTSLKFIELQQNHLSGSIPSSLGELKSLYVLGLHSNQLSGPIPQELGNMTSLSNMQLAGNQLNGSIPSSFGNLQNLEILSLTDNDLSGSIPHELVELNLVEIQITNNRFSGNLPGEICNGRKLEYLRVGNNKLTGPIPKSLYNCSTLIRVRLDGNQITGDVSGSFGVYPHLNYISLNDNQVYGEISDSWSKCTNLATIQMGGNRIRGNIPPSLGNSIQLEILNLSFNELIGEIPKEFGRMTRMGKLFLNNNGLSGVVPQDLGLLVELSYLDLSMNKLKGSIPSSIGECSKLFSLNLSNNEFIGEIPVQLGRLVRLSVLDLSHNSLNKEIPSGLSSMSSLETLNLSHNKLSGYIPKSFESMNALSNVDLSYNHLRGPLPKSRVFTNLSTEALQGNEDLCGNVPGLKQCASSESHTPNRKQKLALVISLPLLGALLLGALMGIFVFYSCRSKRLPSTQLEDQHKDGKSFFSVSTFNGRETYEEILNRTKEFNEAYCIGMGACGSVYRVKLSSGDIIAVKRLHSSSEEINHTDFLNEIRALTRIRHRNIVKLLGYCSHAQNSFLIYEYLEGGNLADILYHKTAENLDWTKRVNIIKGVAYALSYMHHDCSPAIIHRDISSKNILLDSEYEACVSDFGTSKMLNPNSSNWSNIAGTFGYVAPELAYTMKVTEKCDVYSFGVLVLEIIKGEHPGDIIISIEEAKLTDLVDHRLPDPSPEIKDVLTSLLILAIKCINSNPEIRPTMHEVSQNLQVLVATCI</sequence>
<name>A0ACB9E818_9ASTR</name>
<dbReference type="EMBL" id="CM042035">
    <property type="protein sequence ID" value="KAI3755099.1"/>
    <property type="molecule type" value="Genomic_DNA"/>
</dbReference>
<protein>
    <submittedName>
        <fullName evidence="1">Uncharacterized protein</fullName>
    </submittedName>
</protein>
<reference evidence="2" key="1">
    <citation type="journal article" date="2022" name="Mol. Ecol. Resour.">
        <title>The genomes of chicory, endive, great burdock and yacon provide insights into Asteraceae palaeo-polyploidization history and plant inulin production.</title>
        <authorList>
            <person name="Fan W."/>
            <person name="Wang S."/>
            <person name="Wang H."/>
            <person name="Wang A."/>
            <person name="Jiang F."/>
            <person name="Liu H."/>
            <person name="Zhao H."/>
            <person name="Xu D."/>
            <person name="Zhang Y."/>
        </authorList>
    </citation>
    <scope>NUCLEOTIDE SEQUENCE [LARGE SCALE GENOMIC DNA]</scope>
    <source>
        <strain evidence="2">cv. Yunnan</strain>
    </source>
</reference>
<keyword evidence="2" id="KW-1185">Reference proteome</keyword>
<dbReference type="Proteomes" id="UP001056120">
    <property type="component" value="Linkage Group LG18"/>
</dbReference>